<comment type="caution">
    <text evidence="1">The sequence shown here is derived from an EMBL/GenBank/DDBJ whole genome shotgun (WGS) entry which is preliminary data.</text>
</comment>
<organism evidence="1 2">
    <name type="scientific">Robbsia andropogonis</name>
    <dbReference type="NCBI Taxonomy" id="28092"/>
    <lineage>
        <taxon>Bacteria</taxon>
        <taxon>Pseudomonadati</taxon>
        <taxon>Pseudomonadota</taxon>
        <taxon>Betaproteobacteria</taxon>
        <taxon>Burkholderiales</taxon>
        <taxon>Burkholderiaceae</taxon>
        <taxon>Robbsia</taxon>
    </lineage>
</organism>
<evidence type="ECO:0000313" key="1">
    <source>
        <dbReference type="EMBL" id="KKB64600.1"/>
    </source>
</evidence>
<protein>
    <submittedName>
        <fullName evidence="1">Uncharacterized protein</fullName>
    </submittedName>
</protein>
<keyword evidence="2" id="KW-1185">Reference proteome</keyword>
<dbReference type="STRING" id="28092.WM40_03950"/>
<accession>A0A0F5K3U1</accession>
<dbReference type="Proteomes" id="UP000033618">
    <property type="component" value="Unassembled WGS sequence"/>
</dbReference>
<proteinExistence type="predicted"/>
<sequence>MDFPRFTRKLCRVSFSSSGRAFAFFISTGIQRRCHSLDGGQAAAQGIDVNDIAGQHRLAFQEVGCNAKHLADALHAESIRCQSGELIRHTANLAQHFTVRRREPRMLGYREQIVSNLRGVRKGRTARAQTAQHFRQAVLRLEAPFSWDGLGDHVQIRYGSGGRRRYVSISWNAPPHARQIRRNGSMWLRWRRTPLIGLTALLGLHRANIPFLAISGAQGVMPLSIHRANTLFGTDIHILLRRWSAK</sequence>
<dbReference type="AlphaFoldDB" id="A0A0F5K3U1"/>
<name>A0A0F5K3U1_9BURK</name>
<dbReference type="EMBL" id="LAQU01000003">
    <property type="protein sequence ID" value="KKB64600.1"/>
    <property type="molecule type" value="Genomic_DNA"/>
</dbReference>
<reference evidence="1 2" key="1">
    <citation type="submission" date="2015-03" db="EMBL/GenBank/DDBJ databases">
        <title>Draft Genome Sequence of Burkholderia andropogonis type strain ICMP2807, isolated from Sorghum bicolor.</title>
        <authorList>
            <person name="Lopes-Santos L."/>
            <person name="Castro D.B."/>
            <person name="Ottoboni L.M."/>
            <person name="Park D."/>
            <person name="Weirc B.S."/>
            <person name="Destefano S.A."/>
        </authorList>
    </citation>
    <scope>NUCLEOTIDE SEQUENCE [LARGE SCALE GENOMIC DNA]</scope>
    <source>
        <strain evidence="1 2">ICMP2807</strain>
    </source>
</reference>
<evidence type="ECO:0000313" key="2">
    <source>
        <dbReference type="Proteomes" id="UP000033618"/>
    </source>
</evidence>
<gene>
    <name evidence="1" type="ORF">WM40_03950</name>
</gene>